<organism evidence="1 2">
    <name type="scientific">Polarella glacialis</name>
    <name type="common">Dinoflagellate</name>
    <dbReference type="NCBI Taxonomy" id="89957"/>
    <lineage>
        <taxon>Eukaryota</taxon>
        <taxon>Sar</taxon>
        <taxon>Alveolata</taxon>
        <taxon>Dinophyceae</taxon>
        <taxon>Suessiales</taxon>
        <taxon>Suessiaceae</taxon>
        <taxon>Polarella</taxon>
    </lineage>
</organism>
<protein>
    <submittedName>
        <fullName evidence="1">Uncharacterized protein</fullName>
    </submittedName>
</protein>
<proteinExistence type="predicted"/>
<evidence type="ECO:0000313" key="1">
    <source>
        <dbReference type="EMBL" id="CAE8597347.1"/>
    </source>
</evidence>
<keyword evidence="2" id="KW-1185">Reference proteome</keyword>
<dbReference type="EMBL" id="CAJNNV010009396">
    <property type="protein sequence ID" value="CAE8597347.1"/>
    <property type="molecule type" value="Genomic_DNA"/>
</dbReference>
<dbReference type="Proteomes" id="UP000654075">
    <property type="component" value="Unassembled WGS sequence"/>
</dbReference>
<sequence>MKRAYNMQSQVRDHLHKHSASLALYPTKIFTGLRFISQDSKTHRLDTSAAREVVGETCDKYLPVCQRCMQLTSSLKQQAILLRHRKDNKTVARASDAKSP</sequence>
<name>A0A813EA32_POLGL</name>
<dbReference type="AlphaFoldDB" id="A0A813EA32"/>
<reference evidence="1" key="1">
    <citation type="submission" date="2021-02" db="EMBL/GenBank/DDBJ databases">
        <authorList>
            <person name="Dougan E. K."/>
            <person name="Rhodes N."/>
            <person name="Thang M."/>
            <person name="Chan C."/>
        </authorList>
    </citation>
    <scope>NUCLEOTIDE SEQUENCE</scope>
</reference>
<evidence type="ECO:0000313" key="2">
    <source>
        <dbReference type="Proteomes" id="UP000654075"/>
    </source>
</evidence>
<comment type="caution">
    <text evidence="1">The sequence shown here is derived from an EMBL/GenBank/DDBJ whole genome shotgun (WGS) entry which is preliminary data.</text>
</comment>
<accession>A0A813EA32</accession>
<gene>
    <name evidence="1" type="ORF">PGLA1383_LOCUS15794</name>
</gene>